<accession>A0A9D4CXJ6</accession>
<dbReference type="AlphaFoldDB" id="A0A9D4CXJ6"/>
<sequence length="72" mass="8085">MGSLNRTGESSHARQTPIDVLKKSSLCLVRITALLAFLEDLHHLFVNVESSHNLPLVWTGLLSRIVLKETMF</sequence>
<organism evidence="1 2">
    <name type="scientific">Dreissena polymorpha</name>
    <name type="common">Zebra mussel</name>
    <name type="synonym">Mytilus polymorpha</name>
    <dbReference type="NCBI Taxonomy" id="45954"/>
    <lineage>
        <taxon>Eukaryota</taxon>
        <taxon>Metazoa</taxon>
        <taxon>Spiralia</taxon>
        <taxon>Lophotrochozoa</taxon>
        <taxon>Mollusca</taxon>
        <taxon>Bivalvia</taxon>
        <taxon>Autobranchia</taxon>
        <taxon>Heteroconchia</taxon>
        <taxon>Euheterodonta</taxon>
        <taxon>Imparidentia</taxon>
        <taxon>Neoheterodontei</taxon>
        <taxon>Myida</taxon>
        <taxon>Dreissenoidea</taxon>
        <taxon>Dreissenidae</taxon>
        <taxon>Dreissena</taxon>
    </lineage>
</organism>
<reference evidence="1" key="2">
    <citation type="submission" date="2020-11" db="EMBL/GenBank/DDBJ databases">
        <authorList>
            <person name="McCartney M.A."/>
            <person name="Auch B."/>
            <person name="Kono T."/>
            <person name="Mallez S."/>
            <person name="Becker A."/>
            <person name="Gohl D.M."/>
            <person name="Silverstein K.A.T."/>
            <person name="Koren S."/>
            <person name="Bechman K.B."/>
            <person name="Herman A."/>
            <person name="Abrahante J.E."/>
            <person name="Garbe J."/>
        </authorList>
    </citation>
    <scope>NUCLEOTIDE SEQUENCE</scope>
    <source>
        <strain evidence="1">Duluth1</strain>
        <tissue evidence="1">Whole animal</tissue>
    </source>
</reference>
<proteinExistence type="predicted"/>
<evidence type="ECO:0000313" key="1">
    <source>
        <dbReference type="EMBL" id="KAH3735152.1"/>
    </source>
</evidence>
<comment type="caution">
    <text evidence="1">The sequence shown here is derived from an EMBL/GenBank/DDBJ whole genome shotgun (WGS) entry which is preliminary data.</text>
</comment>
<dbReference type="Proteomes" id="UP000828390">
    <property type="component" value="Unassembled WGS sequence"/>
</dbReference>
<dbReference type="EMBL" id="JAIWYP010000011">
    <property type="protein sequence ID" value="KAH3735152.1"/>
    <property type="molecule type" value="Genomic_DNA"/>
</dbReference>
<evidence type="ECO:0000313" key="2">
    <source>
        <dbReference type="Proteomes" id="UP000828390"/>
    </source>
</evidence>
<reference evidence="1" key="1">
    <citation type="journal article" date="2019" name="bioRxiv">
        <title>The Genome of the Zebra Mussel, Dreissena polymorpha: A Resource for Invasive Species Research.</title>
        <authorList>
            <person name="McCartney M.A."/>
            <person name="Auch B."/>
            <person name="Kono T."/>
            <person name="Mallez S."/>
            <person name="Zhang Y."/>
            <person name="Obille A."/>
            <person name="Becker A."/>
            <person name="Abrahante J.E."/>
            <person name="Garbe J."/>
            <person name="Badalamenti J.P."/>
            <person name="Herman A."/>
            <person name="Mangelson H."/>
            <person name="Liachko I."/>
            <person name="Sullivan S."/>
            <person name="Sone E.D."/>
            <person name="Koren S."/>
            <person name="Silverstein K.A.T."/>
            <person name="Beckman K.B."/>
            <person name="Gohl D.M."/>
        </authorList>
    </citation>
    <scope>NUCLEOTIDE SEQUENCE</scope>
    <source>
        <strain evidence="1">Duluth1</strain>
        <tissue evidence="1">Whole animal</tissue>
    </source>
</reference>
<protein>
    <submittedName>
        <fullName evidence="1">Uncharacterized protein</fullName>
    </submittedName>
</protein>
<gene>
    <name evidence="1" type="ORF">DPMN_041613</name>
</gene>
<name>A0A9D4CXJ6_DREPO</name>
<keyword evidence="2" id="KW-1185">Reference proteome</keyword>